<evidence type="ECO:0000256" key="2">
    <source>
        <dbReference type="ARBA" id="ARBA00008055"/>
    </source>
</evidence>
<dbReference type="GO" id="GO:0046872">
    <property type="term" value="F:metal ion binding"/>
    <property type="evidence" value="ECO:0007669"/>
    <property type="project" value="InterPro"/>
</dbReference>
<dbReference type="GO" id="GO:0004655">
    <property type="term" value="F:porphobilinogen synthase activity"/>
    <property type="evidence" value="ECO:0007669"/>
    <property type="project" value="UniProtKB-EC"/>
</dbReference>
<dbReference type="EMBL" id="FNOX01000009">
    <property type="protein sequence ID" value="SDZ35409.1"/>
    <property type="molecule type" value="Genomic_DNA"/>
</dbReference>
<dbReference type="InterPro" id="IPR001731">
    <property type="entry name" value="ALAD"/>
</dbReference>
<evidence type="ECO:0000313" key="11">
    <source>
        <dbReference type="Proteomes" id="UP000182902"/>
    </source>
</evidence>
<evidence type="ECO:0000256" key="4">
    <source>
        <dbReference type="ARBA" id="ARBA00020771"/>
    </source>
</evidence>
<gene>
    <name evidence="10" type="ORF">SAMN05216247_10985</name>
</gene>
<dbReference type="SUPFAM" id="SSF51569">
    <property type="entry name" value="Aldolase"/>
    <property type="match status" value="1"/>
</dbReference>
<name>A0A1H3SE78_9PSED</name>
<evidence type="ECO:0000256" key="1">
    <source>
        <dbReference type="ARBA" id="ARBA00004694"/>
    </source>
</evidence>
<dbReference type="Pfam" id="PF00490">
    <property type="entry name" value="ALAD"/>
    <property type="match status" value="1"/>
</dbReference>
<comment type="similarity">
    <text evidence="2">Belongs to the ALAD family.</text>
</comment>
<evidence type="ECO:0000256" key="5">
    <source>
        <dbReference type="ARBA" id="ARBA00023133"/>
    </source>
</evidence>
<evidence type="ECO:0000313" key="10">
    <source>
        <dbReference type="EMBL" id="SDZ35409.1"/>
    </source>
</evidence>
<dbReference type="UniPathway" id="UPA00251">
    <property type="reaction ID" value="UER00318"/>
</dbReference>
<evidence type="ECO:0000256" key="3">
    <source>
        <dbReference type="ARBA" id="ARBA00012053"/>
    </source>
</evidence>
<organism evidence="10 11">
    <name type="scientific">Pseudomonas salomonii</name>
    <dbReference type="NCBI Taxonomy" id="191391"/>
    <lineage>
        <taxon>Bacteria</taxon>
        <taxon>Pseudomonadati</taxon>
        <taxon>Pseudomonadota</taxon>
        <taxon>Gammaproteobacteria</taxon>
        <taxon>Pseudomonadales</taxon>
        <taxon>Pseudomonadaceae</taxon>
        <taxon>Pseudomonas</taxon>
    </lineage>
</organism>
<keyword evidence="5" id="KW-0350">Heme biosynthesis</keyword>
<comment type="pathway">
    <text evidence="1">Porphyrin-containing compound metabolism; protoporphyrin-IX biosynthesis; coproporphyrinogen-III from 5-aminolevulinate: step 1/4.</text>
</comment>
<evidence type="ECO:0000256" key="6">
    <source>
        <dbReference type="ARBA" id="ARBA00023239"/>
    </source>
</evidence>
<dbReference type="AlphaFoldDB" id="A0A1H3SE78"/>
<accession>A0A1H3SE78</accession>
<dbReference type="EC" id="4.2.1.24" evidence="3"/>
<evidence type="ECO:0000256" key="9">
    <source>
        <dbReference type="ARBA" id="ARBA00047651"/>
    </source>
</evidence>
<keyword evidence="6" id="KW-0456">Lyase</keyword>
<comment type="catalytic activity">
    <reaction evidence="9">
        <text>2 5-aminolevulinate = porphobilinogen + 2 H2O + H(+)</text>
        <dbReference type="Rhea" id="RHEA:24064"/>
        <dbReference type="ChEBI" id="CHEBI:15377"/>
        <dbReference type="ChEBI" id="CHEBI:15378"/>
        <dbReference type="ChEBI" id="CHEBI:58126"/>
        <dbReference type="ChEBI" id="CHEBI:356416"/>
        <dbReference type="EC" id="4.2.1.24"/>
    </reaction>
</comment>
<proteinExistence type="inferred from homology"/>
<dbReference type="InterPro" id="IPR013785">
    <property type="entry name" value="Aldolase_TIM"/>
</dbReference>
<dbReference type="Proteomes" id="UP000182902">
    <property type="component" value="Unassembled WGS sequence"/>
</dbReference>
<reference evidence="10 11" key="1">
    <citation type="submission" date="2016-10" db="EMBL/GenBank/DDBJ databases">
        <authorList>
            <person name="de Groot N.N."/>
        </authorList>
    </citation>
    <scope>NUCLEOTIDE SEQUENCE [LARGE SCALE GENOMIC DNA]</scope>
    <source>
        <strain evidence="10 11">ICMP 14252</strain>
    </source>
</reference>
<sequence length="41" mass="4629">MNSLYDVVPDMIVLLDTYFCEYTDYGRCGVMHGAHIDNDAA</sequence>
<keyword evidence="7" id="KW-0627">Porphyrin biosynthesis</keyword>
<evidence type="ECO:0000256" key="8">
    <source>
        <dbReference type="ARBA" id="ARBA00032837"/>
    </source>
</evidence>
<evidence type="ECO:0000256" key="7">
    <source>
        <dbReference type="ARBA" id="ARBA00023244"/>
    </source>
</evidence>
<dbReference type="Gene3D" id="3.20.20.70">
    <property type="entry name" value="Aldolase class I"/>
    <property type="match status" value="1"/>
</dbReference>
<dbReference type="GO" id="GO:0006782">
    <property type="term" value="P:protoporphyrinogen IX biosynthetic process"/>
    <property type="evidence" value="ECO:0007669"/>
    <property type="project" value="UniProtKB-UniPathway"/>
</dbReference>
<protein>
    <recommendedName>
        <fullName evidence="4">Delta-aminolevulinic acid dehydratase</fullName>
        <ecNumber evidence="3">4.2.1.24</ecNumber>
    </recommendedName>
    <alternativeName>
        <fullName evidence="8">Porphobilinogen synthase</fullName>
    </alternativeName>
</protein>